<feature type="compositionally biased region" description="Polar residues" evidence="1">
    <location>
        <begin position="493"/>
        <end position="513"/>
    </location>
</feature>
<feature type="region of interest" description="Disordered" evidence="1">
    <location>
        <begin position="433"/>
        <end position="537"/>
    </location>
</feature>
<accession>A0A9P6Q717</accession>
<keyword evidence="2" id="KW-0812">Transmembrane</keyword>
<evidence type="ECO:0000256" key="1">
    <source>
        <dbReference type="SAM" id="MobiDB-lite"/>
    </source>
</evidence>
<gene>
    <name evidence="3" type="ORF">DFQ27_003601</name>
</gene>
<protein>
    <submittedName>
        <fullName evidence="3">Uncharacterized protein</fullName>
    </submittedName>
</protein>
<feature type="transmembrane region" description="Helical" evidence="2">
    <location>
        <begin position="407"/>
        <end position="429"/>
    </location>
</feature>
<feature type="region of interest" description="Disordered" evidence="1">
    <location>
        <begin position="137"/>
        <end position="170"/>
    </location>
</feature>
<feature type="region of interest" description="Disordered" evidence="1">
    <location>
        <begin position="69"/>
        <end position="91"/>
    </location>
</feature>
<keyword evidence="2" id="KW-0472">Membrane</keyword>
<feature type="region of interest" description="Disordered" evidence="1">
    <location>
        <begin position="546"/>
        <end position="565"/>
    </location>
</feature>
<proteinExistence type="predicted"/>
<organism evidence="3 4">
    <name type="scientific">Actinomortierella ambigua</name>
    <dbReference type="NCBI Taxonomy" id="1343610"/>
    <lineage>
        <taxon>Eukaryota</taxon>
        <taxon>Fungi</taxon>
        <taxon>Fungi incertae sedis</taxon>
        <taxon>Mucoromycota</taxon>
        <taxon>Mortierellomycotina</taxon>
        <taxon>Mortierellomycetes</taxon>
        <taxon>Mortierellales</taxon>
        <taxon>Mortierellaceae</taxon>
        <taxon>Actinomortierella</taxon>
    </lineage>
</organism>
<name>A0A9P6Q717_9FUNG</name>
<evidence type="ECO:0000256" key="2">
    <source>
        <dbReference type="SAM" id="Phobius"/>
    </source>
</evidence>
<dbReference type="EMBL" id="JAAAJB010000252">
    <property type="protein sequence ID" value="KAG0260334.1"/>
    <property type="molecule type" value="Genomic_DNA"/>
</dbReference>
<keyword evidence="4" id="KW-1185">Reference proteome</keyword>
<feature type="region of interest" description="Disordered" evidence="1">
    <location>
        <begin position="581"/>
        <end position="624"/>
    </location>
</feature>
<evidence type="ECO:0000313" key="3">
    <source>
        <dbReference type="EMBL" id="KAG0260334.1"/>
    </source>
</evidence>
<feature type="region of interest" description="Disordered" evidence="1">
    <location>
        <begin position="342"/>
        <end position="401"/>
    </location>
</feature>
<feature type="compositionally biased region" description="Gly residues" evidence="1">
    <location>
        <begin position="154"/>
        <end position="164"/>
    </location>
</feature>
<feature type="compositionally biased region" description="Polar residues" evidence="1">
    <location>
        <begin position="549"/>
        <end position="565"/>
    </location>
</feature>
<sequence length="624" mass="66263">MESTVKAAATVQNNILLVQYSPTGFGIGDLYAILMSNPSKPLPFQIQRQRPGLQGSTNSVATMSLTTLQFKAPPPPAGGPDGGGRSPADTSPQLLAQSLIDPNANKSVAVTPAPPFSDLVLAVNLAVSETNVWHLQAPDRSVPPGSPASFPPATGGGPGAGAGTGPTTASKLPAPLWTESPLPQSFFPNAVTVSVGGQRAWSSKSASILTMTLEKNGDAQFSRLVCRRPDSESAGSLSQQLLVVEDSQMPSSETGIYKSETASSALVGITSDKIFGSNYDATDKQFHEIGLREFPEAVVACASIKDYIIAIVPDSESATSRPAIQLFNLKKLSWSKAQLVEAPPGTFSDLPPPPDPENPSGDPGKAGPGGSPGGGAGGGGGGGGEGSNNPSNGGGESSANDTTSRTILIGGIVGGIVVLGSLLFAVFFFSRRRRRRASKQQTDQNERSGFSPKPMAYNDTFYEEPRFYESDRDTKGSSGGRNPATYDHHEMSWSAQPYNPNGMSRPGTNNRQQDVPWPTESYNEQHEAPSPGADHHHHHYYHHQEMAWSPSTSSQQLIRPSANSPQEISREMLAMVQRVNSPQETTREMIPMVRRVHGPQTIPNHRLRMKSPTPSSLPSSRMSP</sequence>
<dbReference type="Proteomes" id="UP000807716">
    <property type="component" value="Unassembled WGS sequence"/>
</dbReference>
<feature type="compositionally biased region" description="Gly residues" evidence="1">
    <location>
        <begin position="364"/>
        <end position="396"/>
    </location>
</feature>
<feature type="compositionally biased region" description="Basic and acidic residues" evidence="1">
    <location>
        <begin position="463"/>
        <end position="475"/>
    </location>
</feature>
<evidence type="ECO:0000313" key="4">
    <source>
        <dbReference type="Proteomes" id="UP000807716"/>
    </source>
</evidence>
<dbReference type="AlphaFoldDB" id="A0A9P6Q717"/>
<comment type="caution">
    <text evidence="3">The sequence shown here is derived from an EMBL/GenBank/DDBJ whole genome shotgun (WGS) entry which is preliminary data.</text>
</comment>
<keyword evidence="2" id="KW-1133">Transmembrane helix</keyword>
<feature type="compositionally biased region" description="Polar residues" evidence="1">
    <location>
        <begin position="612"/>
        <end position="624"/>
    </location>
</feature>
<reference evidence="3" key="1">
    <citation type="journal article" date="2020" name="Fungal Divers.">
        <title>Resolving the Mortierellaceae phylogeny through synthesis of multi-gene phylogenetics and phylogenomics.</title>
        <authorList>
            <person name="Vandepol N."/>
            <person name="Liber J."/>
            <person name="Desiro A."/>
            <person name="Na H."/>
            <person name="Kennedy M."/>
            <person name="Barry K."/>
            <person name="Grigoriev I.V."/>
            <person name="Miller A.N."/>
            <person name="O'Donnell K."/>
            <person name="Stajich J.E."/>
            <person name="Bonito G."/>
        </authorList>
    </citation>
    <scope>NUCLEOTIDE SEQUENCE</scope>
    <source>
        <strain evidence="3">BC1065</strain>
    </source>
</reference>